<dbReference type="WBParaSite" id="RSKR_0000144300.1">
    <property type="protein sequence ID" value="RSKR_0000144300.1"/>
    <property type="gene ID" value="RSKR_0000144300"/>
</dbReference>
<evidence type="ECO:0000313" key="1">
    <source>
        <dbReference type="Proteomes" id="UP000095286"/>
    </source>
</evidence>
<dbReference type="Proteomes" id="UP000095286">
    <property type="component" value="Unplaced"/>
</dbReference>
<reference evidence="2" key="1">
    <citation type="submission" date="2016-11" db="UniProtKB">
        <authorList>
            <consortium name="WormBaseParasite"/>
        </authorList>
    </citation>
    <scope>IDENTIFICATION</scope>
    <source>
        <strain evidence="2">KR3021</strain>
    </source>
</reference>
<evidence type="ECO:0000313" key="2">
    <source>
        <dbReference type="WBParaSite" id="RSKR_0000144300.1"/>
    </source>
</evidence>
<accession>A0AC35TKH3</accession>
<sequence length="548" mass="54910">MTQKCVIKLKSILISVCVLAIALPLLDATLYFDRPQTKVIYKRQTVVSSDANANGKGEKVDTDATSEHYKNSDGVIGVNTSSKGDATGTGQTGINNQVYGSAGGKEVSSVGNVGAIGQNSESQSQITAGIKGDVWNVDSFQHGKATGVGDTGAASNGNIQMIKDGVQGQYSNNNSQSSAGATGSLSSSSEIVSSQILSFDSILAQLVGSSVAQGLYNAQANVDLSAGSKTNGIENNGVVSGDNKNGGLVNAQVNSNAILNNTQHELLGNMYGSVNGTGTSNLVGASNLQSNSSGKTTSIQSFGDGKVSSDGLNNMNLNSNTNATNSGGTFGNMHLNSTANGNNTDMTLSGGLKAEQGNTSTMGLGDGSLISSGNKASNSSMTVNSNMNPSGDANLIVNADGQAQASNNTATLNMNSHGNVSNSDGIQNLGSASGNGQGQGEKVNVTGNTFLNLNTADGSGNSMMGAQAEGKNASSAATNANLVMTDASGNNRTSNVSGSVKATGDNTKVTSYSVATDNNGITTLVNQQTSKSSGKGSSSSSASASGIL</sequence>
<protein>
    <submittedName>
        <fullName evidence="2">Autotransporter domain-containing protein</fullName>
    </submittedName>
</protein>
<proteinExistence type="predicted"/>
<organism evidence="1 2">
    <name type="scientific">Rhabditophanes sp. KR3021</name>
    <dbReference type="NCBI Taxonomy" id="114890"/>
    <lineage>
        <taxon>Eukaryota</taxon>
        <taxon>Metazoa</taxon>
        <taxon>Ecdysozoa</taxon>
        <taxon>Nematoda</taxon>
        <taxon>Chromadorea</taxon>
        <taxon>Rhabditida</taxon>
        <taxon>Tylenchina</taxon>
        <taxon>Panagrolaimomorpha</taxon>
        <taxon>Strongyloidoidea</taxon>
        <taxon>Alloionematidae</taxon>
        <taxon>Rhabditophanes</taxon>
    </lineage>
</organism>
<name>A0AC35TKH3_9BILA</name>